<evidence type="ECO:0000313" key="2">
    <source>
        <dbReference type="EMBL" id="MBK1726551.1"/>
    </source>
</evidence>
<dbReference type="SUPFAM" id="SSF52091">
    <property type="entry name" value="SpoIIaa-like"/>
    <property type="match status" value="1"/>
</dbReference>
<feature type="non-terminal residue" evidence="2">
    <location>
        <position position="64"/>
    </location>
</feature>
<dbReference type="PROSITE" id="PS50801">
    <property type="entry name" value="STAS"/>
    <property type="match status" value="1"/>
</dbReference>
<keyword evidence="3" id="KW-1185">Reference proteome</keyword>
<gene>
    <name evidence="2" type="ORF">CKO13_05840</name>
</gene>
<evidence type="ECO:0000313" key="3">
    <source>
        <dbReference type="Proteomes" id="UP000738126"/>
    </source>
</evidence>
<dbReference type="InterPro" id="IPR002645">
    <property type="entry name" value="STAS_dom"/>
</dbReference>
<evidence type="ECO:0000259" key="1">
    <source>
        <dbReference type="PROSITE" id="PS50801"/>
    </source>
</evidence>
<dbReference type="Gene3D" id="3.30.750.24">
    <property type="entry name" value="STAS domain"/>
    <property type="match status" value="1"/>
</dbReference>
<dbReference type="InterPro" id="IPR036513">
    <property type="entry name" value="STAS_dom_sf"/>
</dbReference>
<dbReference type="Pfam" id="PF13466">
    <property type="entry name" value="STAS_2"/>
    <property type="match status" value="1"/>
</dbReference>
<sequence length="64" mass="6781">MSGARLERGEDGRLRLRGPLDFGTAAALWPEGLAAVAREGVTEIDLSAVERTDSAGVALLLDWT</sequence>
<feature type="domain" description="STAS" evidence="1">
    <location>
        <begin position="14"/>
        <end position="64"/>
    </location>
</feature>
<dbReference type="Proteomes" id="UP000738126">
    <property type="component" value="Unassembled WGS sequence"/>
</dbReference>
<accession>A0ABS1E7Z6</accession>
<proteinExistence type="predicted"/>
<dbReference type="RefSeq" id="WP_200257824.1">
    <property type="nucleotide sequence ID" value="NZ_NRSH01000049.1"/>
</dbReference>
<name>A0ABS1E7Z6_9GAMM</name>
<dbReference type="EMBL" id="NRSH01000049">
    <property type="protein sequence ID" value="MBK1726551.1"/>
    <property type="molecule type" value="Genomic_DNA"/>
</dbReference>
<organism evidence="2 3">
    <name type="scientific">Halorhodospira neutriphila</name>
    <dbReference type="NCBI Taxonomy" id="168379"/>
    <lineage>
        <taxon>Bacteria</taxon>
        <taxon>Pseudomonadati</taxon>
        <taxon>Pseudomonadota</taxon>
        <taxon>Gammaproteobacteria</taxon>
        <taxon>Chromatiales</taxon>
        <taxon>Ectothiorhodospiraceae</taxon>
        <taxon>Halorhodospira</taxon>
    </lineage>
</organism>
<protein>
    <recommendedName>
        <fullName evidence="1">STAS domain-containing protein</fullName>
    </recommendedName>
</protein>
<comment type="caution">
    <text evidence="2">The sequence shown here is derived from an EMBL/GenBank/DDBJ whole genome shotgun (WGS) entry which is preliminary data.</text>
</comment>
<reference evidence="2 3" key="1">
    <citation type="journal article" date="2020" name="Microorganisms">
        <title>Osmotic Adaptation and Compatible Solute Biosynthesis of Phototrophic Bacteria as Revealed from Genome Analyses.</title>
        <authorList>
            <person name="Imhoff J.F."/>
            <person name="Rahn T."/>
            <person name="Kunzel S."/>
            <person name="Keller A."/>
            <person name="Neulinger S.C."/>
        </authorList>
    </citation>
    <scope>NUCLEOTIDE SEQUENCE [LARGE SCALE GENOMIC DNA]</scope>
    <source>
        <strain evidence="2 3">DSM 15116</strain>
    </source>
</reference>
<dbReference type="InterPro" id="IPR058548">
    <property type="entry name" value="MlaB-like_STAS"/>
</dbReference>